<name>F8QHR4_SERL3</name>
<evidence type="ECO:0000256" key="1">
    <source>
        <dbReference type="SAM" id="MobiDB-lite"/>
    </source>
</evidence>
<keyword evidence="3" id="KW-1185">Reference proteome</keyword>
<feature type="region of interest" description="Disordered" evidence="1">
    <location>
        <begin position="66"/>
        <end position="91"/>
    </location>
</feature>
<evidence type="ECO:0000313" key="3">
    <source>
        <dbReference type="Proteomes" id="UP000008063"/>
    </source>
</evidence>
<reference evidence="3" key="1">
    <citation type="journal article" date="2011" name="Science">
        <title>The plant cell wall-decomposing machinery underlies the functional diversity of forest fungi.</title>
        <authorList>
            <person name="Eastwood D.C."/>
            <person name="Floudas D."/>
            <person name="Binder M."/>
            <person name="Majcherczyk A."/>
            <person name="Schneider P."/>
            <person name="Aerts A."/>
            <person name="Asiegbu F.O."/>
            <person name="Baker S.E."/>
            <person name="Barry K."/>
            <person name="Bendiksby M."/>
            <person name="Blumentritt M."/>
            <person name="Coutinho P.M."/>
            <person name="Cullen D."/>
            <person name="de Vries R.P."/>
            <person name="Gathman A."/>
            <person name="Goodell B."/>
            <person name="Henrissat B."/>
            <person name="Ihrmark K."/>
            <person name="Kauserud H."/>
            <person name="Kohler A."/>
            <person name="LaButti K."/>
            <person name="Lapidus A."/>
            <person name="Lavin J.L."/>
            <person name="Lee Y.-H."/>
            <person name="Lindquist E."/>
            <person name="Lilly W."/>
            <person name="Lucas S."/>
            <person name="Morin E."/>
            <person name="Murat C."/>
            <person name="Oguiza J.A."/>
            <person name="Park J."/>
            <person name="Pisabarro A.G."/>
            <person name="Riley R."/>
            <person name="Rosling A."/>
            <person name="Salamov A."/>
            <person name="Schmidt O."/>
            <person name="Schmutz J."/>
            <person name="Skrede I."/>
            <person name="Stenlid J."/>
            <person name="Wiebenga A."/>
            <person name="Xie X."/>
            <person name="Kuees U."/>
            <person name="Hibbett D.S."/>
            <person name="Hoffmeister D."/>
            <person name="Hoegberg N."/>
            <person name="Martin F."/>
            <person name="Grigoriev I.V."/>
            <person name="Watkinson S.C."/>
        </authorList>
    </citation>
    <scope>NUCLEOTIDE SEQUENCE [LARGE SCALE GENOMIC DNA]</scope>
    <source>
        <strain evidence="3">strain S7.3</strain>
    </source>
</reference>
<gene>
    <name evidence="2" type="ORF">SERLA73DRAFT_191524</name>
</gene>
<accession>F8QHR4</accession>
<evidence type="ECO:0000313" key="2">
    <source>
        <dbReference type="EMBL" id="EGN92176.1"/>
    </source>
</evidence>
<organism evidence="3">
    <name type="scientific">Serpula lacrymans var. lacrymans (strain S7.3)</name>
    <name type="common">Dry rot fungus</name>
    <dbReference type="NCBI Taxonomy" id="936435"/>
    <lineage>
        <taxon>Eukaryota</taxon>
        <taxon>Fungi</taxon>
        <taxon>Dikarya</taxon>
        <taxon>Basidiomycota</taxon>
        <taxon>Agaricomycotina</taxon>
        <taxon>Agaricomycetes</taxon>
        <taxon>Agaricomycetidae</taxon>
        <taxon>Boletales</taxon>
        <taxon>Coniophorineae</taxon>
        <taxon>Serpulaceae</taxon>
        <taxon>Serpula</taxon>
    </lineage>
</organism>
<feature type="compositionally biased region" description="Polar residues" evidence="1">
    <location>
        <begin position="66"/>
        <end position="77"/>
    </location>
</feature>
<proteinExistence type="predicted"/>
<dbReference type="EMBL" id="GL945512">
    <property type="protein sequence ID" value="EGN92176.1"/>
    <property type="molecule type" value="Genomic_DNA"/>
</dbReference>
<sequence length="114" mass="13054">MLVDKGYDPYSWTSPSLWLRFSAHHMIWVIKYPLVKHRHASEKNSELSPLKLPWGGVTDGVAKLTTPTTSSLDTAKAQNELPRPRTQLPSPGQKQLLWHVYKEKFRTSRPGFVT</sequence>
<dbReference type="AlphaFoldDB" id="F8QHR4"/>
<dbReference type="Proteomes" id="UP000008063">
    <property type="component" value="Unassembled WGS sequence"/>
</dbReference>
<protein>
    <submittedName>
        <fullName evidence="2">Uncharacterized protein</fullName>
    </submittedName>
</protein>
<dbReference type="HOGENOM" id="CLU_2122579_0_0_1"/>
<dbReference type="InParanoid" id="F8QHR4"/>